<reference evidence="1" key="2">
    <citation type="journal article" date="2020" name="Nat. Commun.">
        <title>Large-scale genome sequencing of mycorrhizal fungi provides insights into the early evolution of symbiotic traits.</title>
        <authorList>
            <person name="Miyauchi S."/>
            <person name="Kiss E."/>
            <person name="Kuo A."/>
            <person name="Drula E."/>
            <person name="Kohler A."/>
            <person name="Sanchez-Garcia M."/>
            <person name="Morin E."/>
            <person name="Andreopoulos B."/>
            <person name="Barry K.W."/>
            <person name="Bonito G."/>
            <person name="Buee M."/>
            <person name="Carver A."/>
            <person name="Chen C."/>
            <person name="Cichocki N."/>
            <person name="Clum A."/>
            <person name="Culley D."/>
            <person name="Crous P.W."/>
            <person name="Fauchery L."/>
            <person name="Girlanda M."/>
            <person name="Hayes R.D."/>
            <person name="Keri Z."/>
            <person name="LaButti K."/>
            <person name="Lipzen A."/>
            <person name="Lombard V."/>
            <person name="Magnuson J."/>
            <person name="Maillard F."/>
            <person name="Murat C."/>
            <person name="Nolan M."/>
            <person name="Ohm R.A."/>
            <person name="Pangilinan J."/>
            <person name="Pereira M.F."/>
            <person name="Perotto S."/>
            <person name="Peter M."/>
            <person name="Pfister S."/>
            <person name="Riley R."/>
            <person name="Sitrit Y."/>
            <person name="Stielow J.B."/>
            <person name="Szollosi G."/>
            <person name="Zifcakova L."/>
            <person name="Stursova M."/>
            <person name="Spatafora J.W."/>
            <person name="Tedersoo L."/>
            <person name="Vaario L.M."/>
            <person name="Yamada A."/>
            <person name="Yan M."/>
            <person name="Wang P."/>
            <person name="Xu J."/>
            <person name="Bruns T."/>
            <person name="Baldrian P."/>
            <person name="Vilgalys R."/>
            <person name="Dunand C."/>
            <person name="Henrissat B."/>
            <person name="Grigoriev I.V."/>
            <person name="Hibbett D."/>
            <person name="Nagy L.G."/>
            <person name="Martin F.M."/>
        </authorList>
    </citation>
    <scope>NUCLEOTIDE SEQUENCE</scope>
    <source>
        <strain evidence="1">BED1</strain>
    </source>
</reference>
<comment type="caution">
    <text evidence="1">The sequence shown here is derived from an EMBL/GenBank/DDBJ whole genome shotgun (WGS) entry which is preliminary data.</text>
</comment>
<dbReference type="Proteomes" id="UP001194468">
    <property type="component" value="Unassembled WGS sequence"/>
</dbReference>
<proteinExistence type="predicted"/>
<gene>
    <name evidence="1" type="ORF">L210DRAFT_3646969</name>
</gene>
<dbReference type="EMBL" id="WHUW01000017">
    <property type="protein sequence ID" value="KAF8437920.1"/>
    <property type="molecule type" value="Genomic_DNA"/>
</dbReference>
<keyword evidence="2" id="KW-1185">Reference proteome</keyword>
<organism evidence="1 2">
    <name type="scientific">Boletus edulis BED1</name>
    <dbReference type="NCBI Taxonomy" id="1328754"/>
    <lineage>
        <taxon>Eukaryota</taxon>
        <taxon>Fungi</taxon>
        <taxon>Dikarya</taxon>
        <taxon>Basidiomycota</taxon>
        <taxon>Agaricomycotina</taxon>
        <taxon>Agaricomycetes</taxon>
        <taxon>Agaricomycetidae</taxon>
        <taxon>Boletales</taxon>
        <taxon>Boletineae</taxon>
        <taxon>Boletaceae</taxon>
        <taxon>Boletoideae</taxon>
        <taxon>Boletus</taxon>
    </lineage>
</organism>
<evidence type="ECO:0000313" key="2">
    <source>
        <dbReference type="Proteomes" id="UP001194468"/>
    </source>
</evidence>
<accession>A0AAD4BRK6</accession>
<protein>
    <submittedName>
        <fullName evidence="1">Uncharacterized protein</fullName>
    </submittedName>
</protein>
<dbReference type="AlphaFoldDB" id="A0AAD4BRK6"/>
<reference evidence="1" key="1">
    <citation type="submission" date="2019-10" db="EMBL/GenBank/DDBJ databases">
        <authorList>
            <consortium name="DOE Joint Genome Institute"/>
            <person name="Kuo A."/>
            <person name="Miyauchi S."/>
            <person name="Kiss E."/>
            <person name="Drula E."/>
            <person name="Kohler A."/>
            <person name="Sanchez-Garcia M."/>
            <person name="Andreopoulos B."/>
            <person name="Barry K.W."/>
            <person name="Bonito G."/>
            <person name="Buee M."/>
            <person name="Carver A."/>
            <person name="Chen C."/>
            <person name="Cichocki N."/>
            <person name="Clum A."/>
            <person name="Culley D."/>
            <person name="Crous P.W."/>
            <person name="Fauchery L."/>
            <person name="Girlanda M."/>
            <person name="Hayes R."/>
            <person name="Keri Z."/>
            <person name="LaButti K."/>
            <person name="Lipzen A."/>
            <person name="Lombard V."/>
            <person name="Magnuson J."/>
            <person name="Maillard F."/>
            <person name="Morin E."/>
            <person name="Murat C."/>
            <person name="Nolan M."/>
            <person name="Ohm R."/>
            <person name="Pangilinan J."/>
            <person name="Pereira M."/>
            <person name="Perotto S."/>
            <person name="Peter M."/>
            <person name="Riley R."/>
            <person name="Sitrit Y."/>
            <person name="Stielow B."/>
            <person name="Szollosi G."/>
            <person name="Zifcakova L."/>
            <person name="Stursova M."/>
            <person name="Spatafora J.W."/>
            <person name="Tedersoo L."/>
            <person name="Vaario L.-M."/>
            <person name="Yamada A."/>
            <person name="Yan M."/>
            <person name="Wang P."/>
            <person name="Xu J."/>
            <person name="Bruns T."/>
            <person name="Baldrian P."/>
            <person name="Vilgalys R."/>
            <person name="Henrissat B."/>
            <person name="Grigoriev I.V."/>
            <person name="Hibbett D."/>
            <person name="Nagy L.G."/>
            <person name="Martin F.M."/>
        </authorList>
    </citation>
    <scope>NUCLEOTIDE SEQUENCE</scope>
    <source>
        <strain evidence="1">BED1</strain>
    </source>
</reference>
<evidence type="ECO:0000313" key="1">
    <source>
        <dbReference type="EMBL" id="KAF8437920.1"/>
    </source>
</evidence>
<name>A0AAD4BRK6_BOLED</name>
<sequence>MTSWVQDDHNHDHAHLTHLTASDTSHHSSRIPHASNPSITDWFTYLDRDAERNQDGVTFTPFGHLLKEKGFTRLSQLSHKYVGLSDLEDWLGIQRGTAITIFQYVDEDLEAIRSGEWVFPGHS</sequence>